<dbReference type="InterPro" id="IPR042099">
    <property type="entry name" value="ANL_N_sf"/>
</dbReference>
<dbReference type="RefSeq" id="WP_129069577.1">
    <property type="nucleotide sequence ID" value="NZ_RDFA01000005.1"/>
</dbReference>
<dbReference type="AlphaFoldDB" id="A0A498KZN7"/>
<dbReference type="InterPro" id="IPR045851">
    <property type="entry name" value="AMP-bd_C_sf"/>
</dbReference>
<feature type="domain" description="AMP-dependent synthetase/ligase" evidence="3">
    <location>
        <begin position="15"/>
        <end position="384"/>
    </location>
</feature>
<evidence type="ECO:0000256" key="2">
    <source>
        <dbReference type="ARBA" id="ARBA00022598"/>
    </source>
</evidence>
<dbReference type="NCBIfam" id="NF004837">
    <property type="entry name" value="PRK06187.1"/>
    <property type="match status" value="1"/>
</dbReference>
<comment type="caution">
    <text evidence="5">The sequence shown here is derived from an EMBL/GenBank/DDBJ whole genome shotgun (WGS) entry which is preliminary data.</text>
</comment>
<dbReference type="InterPro" id="IPR050237">
    <property type="entry name" value="ATP-dep_AMP-bd_enzyme"/>
</dbReference>
<evidence type="ECO:0000259" key="4">
    <source>
        <dbReference type="Pfam" id="PF13193"/>
    </source>
</evidence>
<accession>A0A498KZN7</accession>
<reference evidence="5 6" key="1">
    <citation type="submission" date="2019-01" db="EMBL/GenBank/DDBJ databases">
        <title>Halorientalis sp. F13-25 a new haloarchaeum isolated from hypersaline water.</title>
        <authorList>
            <person name="Ana D.-V."/>
            <person name="Cristina S.-P."/>
            <person name="Antonio V."/>
        </authorList>
    </citation>
    <scope>NUCLEOTIDE SEQUENCE [LARGE SCALE GENOMIC DNA]</scope>
    <source>
        <strain evidence="5 6">F13-25</strain>
    </source>
</reference>
<dbReference type="OrthoDB" id="193284at2157"/>
<dbReference type="Pfam" id="PF00501">
    <property type="entry name" value="AMP-binding"/>
    <property type="match status" value="1"/>
</dbReference>
<dbReference type="PANTHER" id="PTHR43767">
    <property type="entry name" value="LONG-CHAIN-FATTY-ACID--COA LIGASE"/>
    <property type="match status" value="1"/>
</dbReference>
<dbReference type="PANTHER" id="PTHR43767:SF7">
    <property type="entry name" value="MEDIUM_LONG-CHAIN-FATTY-ACID--COA LIGASE FADD8"/>
    <property type="match status" value="1"/>
</dbReference>
<evidence type="ECO:0000256" key="1">
    <source>
        <dbReference type="ARBA" id="ARBA00006432"/>
    </source>
</evidence>
<dbReference type="Pfam" id="PF13193">
    <property type="entry name" value="AMP-binding_C"/>
    <property type="match status" value="1"/>
</dbReference>
<keyword evidence="6" id="KW-1185">Reference proteome</keyword>
<dbReference type="SUPFAM" id="SSF56801">
    <property type="entry name" value="Acetyl-CoA synthetase-like"/>
    <property type="match status" value="1"/>
</dbReference>
<dbReference type="InterPro" id="IPR025110">
    <property type="entry name" value="AMP-bd_C"/>
</dbReference>
<organism evidence="5 6">
    <name type="scientific">Halorientalis pallida</name>
    <dbReference type="NCBI Taxonomy" id="2479928"/>
    <lineage>
        <taxon>Archaea</taxon>
        <taxon>Methanobacteriati</taxon>
        <taxon>Methanobacteriota</taxon>
        <taxon>Stenosarchaea group</taxon>
        <taxon>Halobacteria</taxon>
        <taxon>Halobacteriales</taxon>
        <taxon>Haloarculaceae</taxon>
        <taxon>Halorientalis</taxon>
    </lineage>
</organism>
<comment type="similarity">
    <text evidence="1">Belongs to the ATP-dependent AMP-binding enzyme family.</text>
</comment>
<dbReference type="Proteomes" id="UP000289691">
    <property type="component" value="Unassembled WGS sequence"/>
</dbReference>
<keyword evidence="2 5" id="KW-0436">Ligase</keyword>
<evidence type="ECO:0000259" key="3">
    <source>
        <dbReference type="Pfam" id="PF00501"/>
    </source>
</evidence>
<name>A0A498KZN7_9EURY</name>
<dbReference type="GO" id="GO:0016877">
    <property type="term" value="F:ligase activity, forming carbon-sulfur bonds"/>
    <property type="evidence" value="ECO:0007669"/>
    <property type="project" value="UniProtKB-ARBA"/>
</dbReference>
<dbReference type="InterPro" id="IPR000873">
    <property type="entry name" value="AMP-dep_synth/lig_dom"/>
</dbReference>
<protein>
    <submittedName>
        <fullName evidence="5">Long-chain-fatty-acid--CoA ligase</fullName>
    </submittedName>
</protein>
<dbReference type="FunFam" id="3.30.300.30:FF:000008">
    <property type="entry name" value="2,3-dihydroxybenzoate-AMP ligase"/>
    <property type="match status" value="1"/>
</dbReference>
<gene>
    <name evidence="5" type="ORF">EAF64_13780</name>
</gene>
<dbReference type="EMBL" id="RDFA01000005">
    <property type="protein sequence ID" value="RXK47723.1"/>
    <property type="molecule type" value="Genomic_DNA"/>
</dbReference>
<dbReference type="Gene3D" id="3.40.50.12780">
    <property type="entry name" value="N-terminal domain of ligase-like"/>
    <property type="match status" value="1"/>
</dbReference>
<evidence type="ECO:0000313" key="6">
    <source>
        <dbReference type="Proteomes" id="UP000289691"/>
    </source>
</evidence>
<evidence type="ECO:0000313" key="5">
    <source>
        <dbReference type="EMBL" id="RXK47723.1"/>
    </source>
</evidence>
<feature type="domain" description="AMP-binding enzyme C-terminal" evidence="4">
    <location>
        <begin position="434"/>
        <end position="509"/>
    </location>
</feature>
<proteinExistence type="inferred from homology"/>
<dbReference type="Gene3D" id="3.30.300.30">
    <property type="match status" value="1"/>
</dbReference>
<sequence>MIETDAHARTLNSVFEKSLRKYADRVAVQFEDESLTYAELDARANAFAHALADHDVGPNDRVALMLTNRVEYLIADLGVIKAGATKVPLNDQLTAAEFEYMLNDSHAGTVVCGPAFVDTVDDLRSSLDDVETFVGVSDGESLPESFVPFEEFTREASAPPETVIEPSDFVGHYYTGGTTGKPKGVLHTHENMMVNAYSHIIELGITADDTMLLMTPLPHSAGAFLWAGLLAGATVVVRDGFDIDVALSTIENESVTWTFMVPTMIYRVLDSPQLSDHDTSSIDTLVYGAAPMTPARLREGLGAFGPVFLQFYGQTEVPNLITTFGKQEHQIAVERDQTDRLSSAGQACLMSDVKIVDVETGEELPHGEEGEVLATAPYTMESYHERPEATEETVTDGWVRTGDIGRIDEDGYVYLLDRASDMIITGGMNVYSTEVEESLGEHDDIKEVAVIGIPDEEWGEIVTAICVRRDEATLTASDIFSFANEQLADYKKPKRVEFVDEIPKTPYGKMDKKALRDEYWKREDREIS</sequence>